<dbReference type="RefSeq" id="WP_381480694.1">
    <property type="nucleotide sequence ID" value="NZ_JBHTLT010000047.1"/>
</dbReference>
<keyword evidence="4" id="KW-1185">Reference proteome</keyword>
<dbReference type="PANTHER" id="PTHR43736">
    <property type="entry name" value="ADP-RIBOSE PYROPHOSPHATASE"/>
    <property type="match status" value="1"/>
</dbReference>
<feature type="domain" description="Nudix hydrolase" evidence="2">
    <location>
        <begin position="1"/>
        <end position="129"/>
    </location>
</feature>
<reference evidence="4" key="1">
    <citation type="journal article" date="2019" name="Int. J. Syst. Evol. Microbiol.">
        <title>The Global Catalogue of Microorganisms (GCM) 10K type strain sequencing project: providing services to taxonomists for standard genome sequencing and annotation.</title>
        <authorList>
            <consortium name="The Broad Institute Genomics Platform"/>
            <consortium name="The Broad Institute Genome Sequencing Center for Infectious Disease"/>
            <person name="Wu L."/>
            <person name="Ma J."/>
        </authorList>
    </citation>
    <scope>NUCLEOTIDE SEQUENCE [LARGE SCALE GENOMIC DNA]</scope>
    <source>
        <strain evidence="4">CCUG 53915</strain>
    </source>
</reference>
<dbReference type="PROSITE" id="PS51462">
    <property type="entry name" value="NUDIX"/>
    <property type="match status" value="1"/>
</dbReference>
<dbReference type="InterPro" id="IPR020476">
    <property type="entry name" value="Nudix_hydrolase"/>
</dbReference>
<dbReference type="Pfam" id="PF00293">
    <property type="entry name" value="NUDIX"/>
    <property type="match status" value="1"/>
</dbReference>
<evidence type="ECO:0000259" key="2">
    <source>
        <dbReference type="PROSITE" id="PS51462"/>
    </source>
</evidence>
<name>A0ABW3U1G1_9BACL</name>
<accession>A0ABW3U1G1</accession>
<dbReference type="Proteomes" id="UP001597231">
    <property type="component" value="Unassembled WGS sequence"/>
</dbReference>
<dbReference type="PRINTS" id="PR00502">
    <property type="entry name" value="NUDIXFAMILY"/>
</dbReference>
<dbReference type="InterPro" id="IPR015797">
    <property type="entry name" value="NUDIX_hydrolase-like_dom_sf"/>
</dbReference>
<sequence length="140" mass="15582">MRNRGAAVIVDMDQVAVIKRTRNGAEYYVFPGGGMEDGESPEQATIREVFEELGVHIKTKESLGTVQFNGTQHYFIAEIIGGVFGTGAGEEFEADRNRGTYEPMWMPINQLLSVDVRPIEIAEKLFKYNGGKEHAPDKTN</sequence>
<evidence type="ECO:0000313" key="3">
    <source>
        <dbReference type="EMBL" id="MFD1205519.1"/>
    </source>
</evidence>
<dbReference type="InterPro" id="IPR000086">
    <property type="entry name" value="NUDIX_hydrolase_dom"/>
</dbReference>
<dbReference type="SUPFAM" id="SSF55811">
    <property type="entry name" value="Nudix"/>
    <property type="match status" value="1"/>
</dbReference>
<gene>
    <name evidence="3" type="ORF">ACFQ38_10455</name>
</gene>
<proteinExistence type="predicted"/>
<dbReference type="EMBL" id="JBHTLT010000047">
    <property type="protein sequence ID" value="MFD1205519.1"/>
    <property type="molecule type" value="Genomic_DNA"/>
</dbReference>
<evidence type="ECO:0000313" key="4">
    <source>
        <dbReference type="Proteomes" id="UP001597231"/>
    </source>
</evidence>
<evidence type="ECO:0000256" key="1">
    <source>
        <dbReference type="ARBA" id="ARBA00022801"/>
    </source>
</evidence>
<organism evidence="3 4">
    <name type="scientific">Sporosarcina contaminans</name>
    <dbReference type="NCBI Taxonomy" id="633403"/>
    <lineage>
        <taxon>Bacteria</taxon>
        <taxon>Bacillati</taxon>
        <taxon>Bacillota</taxon>
        <taxon>Bacilli</taxon>
        <taxon>Bacillales</taxon>
        <taxon>Caryophanaceae</taxon>
        <taxon>Sporosarcina</taxon>
    </lineage>
</organism>
<dbReference type="PANTHER" id="PTHR43736:SF2">
    <property type="entry name" value="MUTT_NUDIX FAMILY PROTEIN"/>
    <property type="match status" value="1"/>
</dbReference>
<comment type="caution">
    <text evidence="3">The sequence shown here is derived from an EMBL/GenBank/DDBJ whole genome shotgun (WGS) entry which is preliminary data.</text>
</comment>
<dbReference type="Gene3D" id="3.90.79.10">
    <property type="entry name" value="Nucleoside Triphosphate Pyrophosphohydrolase"/>
    <property type="match status" value="1"/>
</dbReference>
<protein>
    <submittedName>
        <fullName evidence="3">NUDIX domain-containing protein</fullName>
    </submittedName>
</protein>
<dbReference type="CDD" id="cd04669">
    <property type="entry name" value="NUDIX_Hydrolase"/>
    <property type="match status" value="1"/>
</dbReference>
<keyword evidence="1" id="KW-0378">Hydrolase</keyword>